<dbReference type="PANTHER" id="PTHR45629:SF7">
    <property type="entry name" value="DNA EXCISION REPAIR PROTEIN ERCC-6-RELATED"/>
    <property type="match status" value="1"/>
</dbReference>
<feature type="domain" description="Helicase C-terminal" evidence="3">
    <location>
        <begin position="782"/>
        <end position="936"/>
    </location>
</feature>
<dbReference type="SMART" id="SM00487">
    <property type="entry name" value="DEXDc"/>
    <property type="match status" value="1"/>
</dbReference>
<dbReference type="SMART" id="SM00490">
    <property type="entry name" value="HELICc"/>
    <property type="match status" value="1"/>
</dbReference>
<feature type="domain" description="Helicase ATP-binding" evidence="2">
    <location>
        <begin position="481"/>
        <end position="654"/>
    </location>
</feature>
<gene>
    <name evidence="4" type="ORF">IEO70_09140</name>
</gene>
<keyword evidence="5" id="KW-1185">Reference proteome</keyword>
<dbReference type="RefSeq" id="WP_190998074.1">
    <property type="nucleotide sequence ID" value="NZ_JACXSI010000019.1"/>
</dbReference>
<organism evidence="4 5">
    <name type="scientific">Peribacillus faecalis</name>
    <dbReference type="NCBI Taxonomy" id="2772559"/>
    <lineage>
        <taxon>Bacteria</taxon>
        <taxon>Bacillati</taxon>
        <taxon>Bacillota</taxon>
        <taxon>Bacilli</taxon>
        <taxon>Bacillales</taxon>
        <taxon>Bacillaceae</taxon>
        <taxon>Peribacillus</taxon>
    </lineage>
</organism>
<dbReference type="Proteomes" id="UP000602076">
    <property type="component" value="Unassembled WGS sequence"/>
</dbReference>
<dbReference type="PANTHER" id="PTHR45629">
    <property type="entry name" value="SNF2/RAD54 FAMILY MEMBER"/>
    <property type="match status" value="1"/>
</dbReference>
<proteinExistence type="predicted"/>
<dbReference type="Pfam" id="PF12419">
    <property type="entry name" value="DUF3670"/>
    <property type="match status" value="1"/>
</dbReference>
<dbReference type="InterPro" id="IPR038718">
    <property type="entry name" value="SNF2-like_sf"/>
</dbReference>
<dbReference type="Pfam" id="PF00271">
    <property type="entry name" value="Helicase_C"/>
    <property type="match status" value="1"/>
</dbReference>
<dbReference type="InterPro" id="IPR000330">
    <property type="entry name" value="SNF2_N"/>
</dbReference>
<evidence type="ECO:0000259" key="2">
    <source>
        <dbReference type="PROSITE" id="PS51192"/>
    </source>
</evidence>
<dbReference type="PROSITE" id="PS51194">
    <property type="entry name" value="HELICASE_CTER"/>
    <property type="match status" value="1"/>
</dbReference>
<dbReference type="InterPro" id="IPR001650">
    <property type="entry name" value="Helicase_C-like"/>
</dbReference>
<keyword evidence="4" id="KW-0067">ATP-binding</keyword>
<keyword evidence="4" id="KW-0347">Helicase</keyword>
<dbReference type="GO" id="GO:0004386">
    <property type="term" value="F:helicase activity"/>
    <property type="evidence" value="ECO:0007669"/>
    <property type="project" value="UniProtKB-KW"/>
</dbReference>
<evidence type="ECO:0000256" key="1">
    <source>
        <dbReference type="ARBA" id="ARBA00022801"/>
    </source>
</evidence>
<keyword evidence="4" id="KW-0547">Nucleotide-binding</keyword>
<dbReference type="GO" id="GO:0005524">
    <property type="term" value="F:ATP binding"/>
    <property type="evidence" value="ECO:0007669"/>
    <property type="project" value="InterPro"/>
</dbReference>
<dbReference type="GO" id="GO:0015616">
    <property type="term" value="F:DNA translocase activity"/>
    <property type="evidence" value="ECO:0007669"/>
    <property type="project" value="TreeGrafter"/>
</dbReference>
<comment type="caution">
    <text evidence="4">The sequence shown here is derived from an EMBL/GenBank/DDBJ whole genome shotgun (WGS) entry which is preliminary data.</text>
</comment>
<dbReference type="InterPro" id="IPR049730">
    <property type="entry name" value="SNF2/RAD54-like_C"/>
</dbReference>
<evidence type="ECO:0000313" key="4">
    <source>
        <dbReference type="EMBL" id="MBD3108532.1"/>
    </source>
</evidence>
<dbReference type="CDD" id="cd18012">
    <property type="entry name" value="DEXQc_arch_SWI2_SNF2"/>
    <property type="match status" value="1"/>
</dbReference>
<dbReference type="Gene3D" id="3.40.50.300">
    <property type="entry name" value="P-loop containing nucleotide triphosphate hydrolases"/>
    <property type="match status" value="1"/>
</dbReference>
<dbReference type="InterPro" id="IPR027417">
    <property type="entry name" value="P-loop_NTPase"/>
</dbReference>
<evidence type="ECO:0000313" key="5">
    <source>
        <dbReference type="Proteomes" id="UP000602076"/>
    </source>
</evidence>
<dbReference type="Gene3D" id="3.40.50.10810">
    <property type="entry name" value="Tandem AAA-ATPase domain"/>
    <property type="match status" value="1"/>
</dbReference>
<dbReference type="InterPro" id="IPR022138">
    <property type="entry name" value="DUF3670"/>
</dbReference>
<dbReference type="InterPro" id="IPR050496">
    <property type="entry name" value="SNF2_RAD54_helicase_repair"/>
</dbReference>
<dbReference type="SUPFAM" id="SSF52540">
    <property type="entry name" value="P-loop containing nucleoside triphosphate hydrolases"/>
    <property type="match status" value="2"/>
</dbReference>
<dbReference type="CDD" id="cd18793">
    <property type="entry name" value="SF2_C_SNF"/>
    <property type="match status" value="1"/>
</dbReference>
<dbReference type="GO" id="GO:0016787">
    <property type="term" value="F:hydrolase activity"/>
    <property type="evidence" value="ECO:0007669"/>
    <property type="project" value="UniProtKB-KW"/>
</dbReference>
<name>A0A927HBF3_9BACI</name>
<dbReference type="EMBL" id="JACXSI010000019">
    <property type="protein sequence ID" value="MBD3108532.1"/>
    <property type="molecule type" value="Genomic_DNA"/>
</dbReference>
<dbReference type="InterPro" id="IPR014001">
    <property type="entry name" value="Helicase_ATP-bd"/>
</dbReference>
<sequence length="948" mass="108617">MLTKLTVHTQHLQDGEFFITAYGKNGDTLPPSRYSKQLFAWDEASFFGSFLRQGTVNGEDGIRLNGFELLSLFSQDHFLSFIDWHWDETSFLCLTIAPSLKDSIEKGIPVPKFSQIGNQAISWTLPDSVLEEFDVGFWEQVYIQNDQEFTARSFTEEIYNGAVRENLRNQPATKERWDAALQALQQTQLSADVLQSYFTEERWNKWLHPHTDIPFSTGLRLIEPEDGEGPWSLEVIVRSKKNPDQIKVYGKHKLLKAWTEFEQLIKEDISGWLELVPMLNENGTIKEELTEQEAWEFLTDASEKLLFVGASILLPSWWTELRQSGVKLKARIQSSSSNGPSFVGMQALMDFDWRISMNGADLSEEDFQKLVSEKRHLIYINGQWIKLDTDLIRHIQKIMKTAEKSGISIRDVLQQELAAPEEIDAEEDGQEFMKIQFELNKEMKRMFSSLRELKSIPMVQTPVRLHGDLRPYQLQGLSWLLFLRQYGFGACLADDMGLGKTVQIISYLLSIRANPASLQTDPIELKTTDASLIIAPTSVLGNWQKELERFAPSLKVGLYYGAQRPKGEDFIAFSKQHDVILTTYGMTHIDFEDLKSVYWNSVIIDEAQNIKNAGTKQSRSVRKLKGAHHVALTGTPMENRLSELWAIFDFINKGYLGSLKSFSDTFVAAIEREGSTDKVKELQNIIQPFLLRRTKKDSEVALNLPDKIEQKEFVPLTSEQASLYEQLIKDTFDKIDQLSTFERKGMILQMIGRLKQLCNHPALYLKEELIHNAHVRSGKLDKLLELVHAVKEQQESCLIFTQYIGMGQMIQSLLQQEYGHEVPFLTGSLGKKQRDVMIERFQNGEFPIFILSLKAGGTGLNLTAANHVIHYDRWWNPAVENQATDRAYRIGQNRFVHVHKLICTGTLEEKIDQMIDQKQALNDEILTGENWITELSTDELKELVSLQV</sequence>
<accession>A0A927HBF3</accession>
<reference evidence="4" key="1">
    <citation type="submission" date="2020-09" db="EMBL/GenBank/DDBJ databases">
        <title>Bacillus faecalis sp. nov., a moderately halophilic bacterium isolated from cow faeces.</title>
        <authorList>
            <person name="Jiang L."/>
            <person name="Lee J."/>
        </authorList>
    </citation>
    <scope>NUCLEOTIDE SEQUENCE</scope>
    <source>
        <strain evidence="4">AGMB 02131</strain>
    </source>
</reference>
<dbReference type="Pfam" id="PF00176">
    <property type="entry name" value="SNF2-rel_dom"/>
    <property type="match status" value="1"/>
</dbReference>
<protein>
    <submittedName>
        <fullName evidence="4">DEAD/DEAH box helicase</fullName>
    </submittedName>
</protein>
<dbReference type="AlphaFoldDB" id="A0A927HBF3"/>
<keyword evidence="1" id="KW-0378">Hydrolase</keyword>
<evidence type="ECO:0000259" key="3">
    <source>
        <dbReference type="PROSITE" id="PS51194"/>
    </source>
</evidence>
<dbReference type="FunFam" id="3.40.50.300:FF:000533">
    <property type="entry name" value="Helicase, Snf2 family"/>
    <property type="match status" value="1"/>
</dbReference>
<dbReference type="PROSITE" id="PS51192">
    <property type="entry name" value="HELICASE_ATP_BIND_1"/>
    <property type="match status" value="1"/>
</dbReference>